<keyword evidence="2" id="KW-0732">Signal</keyword>
<evidence type="ECO:0008006" key="5">
    <source>
        <dbReference type="Google" id="ProtNLM"/>
    </source>
</evidence>
<dbReference type="PROSITE" id="PS51257">
    <property type="entry name" value="PROKAR_LIPOPROTEIN"/>
    <property type="match status" value="1"/>
</dbReference>
<evidence type="ECO:0000313" key="4">
    <source>
        <dbReference type="Proteomes" id="UP000019365"/>
    </source>
</evidence>
<sequence>MKKFNAVIITLALLLCSAVSCSKDEKATKSFSAAESSEVKETETTTAEETEKTTAAETTEEKTTEAKEEKTTDSEEKTEAGKDNGGTPAEQTPELEAAKEVVKKYVESSLSADTTAMIECMYPKEVAESIKSSGMMDSMAGAMEEELKESKVEDLKLNGETVLSEKAVEGAGKYFESMSAVFGNKEVKCNIKSGYSIMMNAKETYKGKTEDISEPVCVVLVDGEGWKIVPIGEKELEEIADMSAEG</sequence>
<feature type="compositionally biased region" description="Basic and acidic residues" evidence="1">
    <location>
        <begin position="37"/>
        <end position="82"/>
    </location>
</feature>
<feature type="signal peptide" evidence="2">
    <location>
        <begin position="1"/>
        <end position="22"/>
    </location>
</feature>
<evidence type="ECO:0000256" key="1">
    <source>
        <dbReference type="SAM" id="MobiDB-lite"/>
    </source>
</evidence>
<feature type="chain" id="PRO_5039507393" description="DUF4878 domain-containing protein" evidence="2">
    <location>
        <begin position="23"/>
        <end position="246"/>
    </location>
</feature>
<gene>
    <name evidence="3" type="ORF">RF007C_10165</name>
</gene>
<dbReference type="Proteomes" id="UP000019365">
    <property type="component" value="Unassembled WGS sequence"/>
</dbReference>
<evidence type="ECO:0000256" key="2">
    <source>
        <dbReference type="SAM" id="SignalP"/>
    </source>
</evidence>
<dbReference type="OrthoDB" id="2168558at2"/>
<proteinExistence type="predicted"/>
<dbReference type="PATRIC" id="fig|1341157.4.peg.2104"/>
<comment type="caution">
    <text evidence="3">The sequence shown here is derived from an EMBL/GenBank/DDBJ whole genome shotgun (WGS) entry which is preliminary data.</text>
</comment>
<evidence type="ECO:0000313" key="3">
    <source>
        <dbReference type="EMBL" id="EWM53327.1"/>
    </source>
</evidence>
<keyword evidence="4" id="KW-1185">Reference proteome</keyword>
<reference evidence="3 4" key="1">
    <citation type="journal article" date="2014" name="PLoS ONE">
        <title>Rumen cellulosomics: divergent fiber-degrading strategies revealed by comparative genome-wide analysis of six ruminococcal strains.</title>
        <authorList>
            <person name="Dassa B."/>
            <person name="Borovok I."/>
            <person name="Ruimy-Israeli V."/>
            <person name="Lamed R."/>
            <person name="Flint H.J."/>
            <person name="Duncan S.H."/>
            <person name="Henrissat B."/>
            <person name="Coutinho P."/>
            <person name="Morrison M."/>
            <person name="Mosoni P."/>
            <person name="Yeoman C.J."/>
            <person name="White B.A."/>
            <person name="Bayer E.A."/>
        </authorList>
    </citation>
    <scope>NUCLEOTIDE SEQUENCE [LARGE SCALE GENOMIC DNA]</scope>
    <source>
        <strain evidence="3 4">007c</strain>
    </source>
</reference>
<accession>W7UY59</accession>
<organism evidence="3 4">
    <name type="scientific">Ruminococcus flavefaciens 007c</name>
    <dbReference type="NCBI Taxonomy" id="1341157"/>
    <lineage>
        <taxon>Bacteria</taxon>
        <taxon>Bacillati</taxon>
        <taxon>Bacillota</taxon>
        <taxon>Clostridia</taxon>
        <taxon>Eubacteriales</taxon>
        <taxon>Oscillospiraceae</taxon>
        <taxon>Ruminococcus</taxon>
    </lineage>
</organism>
<dbReference type="AlphaFoldDB" id="W7UY59"/>
<protein>
    <recommendedName>
        <fullName evidence="5">DUF4878 domain-containing protein</fullName>
    </recommendedName>
</protein>
<feature type="region of interest" description="Disordered" evidence="1">
    <location>
        <begin position="27"/>
        <end position="95"/>
    </location>
</feature>
<name>W7UY59_RUMFL</name>
<dbReference type="RefSeq" id="WP_037299664.1">
    <property type="nucleotide sequence ID" value="NZ_ATAX01000026.1"/>
</dbReference>
<dbReference type="EMBL" id="ATAX01000026">
    <property type="protein sequence ID" value="EWM53327.1"/>
    <property type="molecule type" value="Genomic_DNA"/>
</dbReference>